<comment type="caution">
    <text evidence="1">The sequence shown here is derived from an EMBL/GenBank/DDBJ whole genome shotgun (WGS) entry which is preliminary data.</text>
</comment>
<organism evidence="1 2">
    <name type="scientific">Rhynchophorus ferrugineus</name>
    <name type="common">Red palm weevil</name>
    <name type="synonym">Curculio ferrugineus</name>
    <dbReference type="NCBI Taxonomy" id="354439"/>
    <lineage>
        <taxon>Eukaryota</taxon>
        <taxon>Metazoa</taxon>
        <taxon>Ecdysozoa</taxon>
        <taxon>Arthropoda</taxon>
        <taxon>Hexapoda</taxon>
        <taxon>Insecta</taxon>
        <taxon>Pterygota</taxon>
        <taxon>Neoptera</taxon>
        <taxon>Endopterygota</taxon>
        <taxon>Coleoptera</taxon>
        <taxon>Polyphaga</taxon>
        <taxon>Cucujiformia</taxon>
        <taxon>Curculionidae</taxon>
        <taxon>Dryophthorinae</taxon>
        <taxon>Rhynchophorus</taxon>
    </lineage>
</organism>
<protein>
    <submittedName>
        <fullName evidence="1">Uncharacterized protein</fullName>
    </submittedName>
</protein>
<proteinExistence type="predicted"/>
<name>A0A834M999_RHYFE</name>
<evidence type="ECO:0000313" key="2">
    <source>
        <dbReference type="Proteomes" id="UP000625711"/>
    </source>
</evidence>
<evidence type="ECO:0000313" key="1">
    <source>
        <dbReference type="EMBL" id="KAF7273001.1"/>
    </source>
</evidence>
<dbReference type="Proteomes" id="UP000625711">
    <property type="component" value="Unassembled WGS sequence"/>
</dbReference>
<gene>
    <name evidence="1" type="ORF">GWI33_014252</name>
</gene>
<sequence>MKLWKKFDDLALSVRLTKLYFFPLLPPAPLLITPSFPVGNLASLDLDLSFFLLARLQVSRGCRLERRYWQSRNPQCRFSCFCEEPAERTWFIRGTSQVLIVAGTVGMVQCLILNE</sequence>
<accession>A0A834M999</accession>
<keyword evidence="2" id="KW-1185">Reference proteome</keyword>
<dbReference type="EMBL" id="JAACXV010013598">
    <property type="protein sequence ID" value="KAF7273001.1"/>
    <property type="molecule type" value="Genomic_DNA"/>
</dbReference>
<dbReference type="AlphaFoldDB" id="A0A834M999"/>
<reference evidence="1" key="1">
    <citation type="submission" date="2020-08" db="EMBL/GenBank/DDBJ databases">
        <title>Genome sequencing and assembly of the red palm weevil Rhynchophorus ferrugineus.</title>
        <authorList>
            <person name="Dias G.B."/>
            <person name="Bergman C.M."/>
            <person name="Manee M."/>
        </authorList>
    </citation>
    <scope>NUCLEOTIDE SEQUENCE</scope>
    <source>
        <strain evidence="1">AA-2017</strain>
        <tissue evidence="1">Whole larva</tissue>
    </source>
</reference>